<evidence type="ECO:0000259" key="19">
    <source>
        <dbReference type="SMART" id="SM00955"/>
    </source>
</evidence>
<evidence type="ECO:0000256" key="13">
    <source>
        <dbReference type="ARBA" id="ARBA00023242"/>
    </source>
</evidence>
<dbReference type="GO" id="GO:0000176">
    <property type="term" value="C:nuclear exosome (RNase complex)"/>
    <property type="evidence" value="ECO:0007669"/>
    <property type="project" value="UniProtKB-ARBA"/>
</dbReference>
<dbReference type="PANTHER" id="PTHR23355:SF35">
    <property type="entry name" value="EXOSOME COMPLEX EXONUCLEASE RRP44"/>
    <property type="match status" value="1"/>
</dbReference>
<keyword evidence="21" id="KW-1185">Reference proteome</keyword>
<evidence type="ECO:0000256" key="11">
    <source>
        <dbReference type="ARBA" id="ARBA00022839"/>
    </source>
</evidence>
<evidence type="ECO:0000256" key="5">
    <source>
        <dbReference type="ARBA" id="ARBA00022490"/>
    </source>
</evidence>
<dbReference type="SUPFAM" id="SSF50249">
    <property type="entry name" value="Nucleic acid-binding proteins"/>
    <property type="match status" value="3"/>
</dbReference>
<comment type="cofactor">
    <cofactor evidence="1">
        <name>Mg(2+)</name>
        <dbReference type="ChEBI" id="CHEBI:18420"/>
    </cofactor>
</comment>
<dbReference type="OrthoDB" id="372421at2759"/>
<dbReference type="RefSeq" id="XP_038055704.1">
    <property type="nucleotide sequence ID" value="XM_038199776.1"/>
</dbReference>
<feature type="domain" description="PIN" evidence="18">
    <location>
        <begin position="61"/>
        <end position="189"/>
    </location>
</feature>
<evidence type="ECO:0000256" key="7">
    <source>
        <dbReference type="ARBA" id="ARBA00022722"/>
    </source>
</evidence>
<reference evidence="20" key="1">
    <citation type="submission" date="2022-11" db="UniProtKB">
        <authorList>
            <consortium name="EnsemblMetazoa"/>
        </authorList>
    </citation>
    <scope>IDENTIFICATION</scope>
</reference>
<evidence type="ECO:0000256" key="16">
    <source>
        <dbReference type="RuleBase" id="RU003901"/>
    </source>
</evidence>
<dbReference type="Gene3D" id="3.40.50.1010">
    <property type="entry name" value="5'-nuclease"/>
    <property type="match status" value="1"/>
</dbReference>
<keyword evidence="10" id="KW-0271">Exosome</keyword>
<evidence type="ECO:0000256" key="1">
    <source>
        <dbReference type="ARBA" id="ARBA00001946"/>
    </source>
</evidence>
<dbReference type="InterPro" id="IPR033770">
    <property type="entry name" value="RRP44_S1"/>
</dbReference>
<feature type="domain" description="RNB" evidence="19">
    <location>
        <begin position="480"/>
        <end position="812"/>
    </location>
</feature>
<dbReference type="EnsemblMetazoa" id="XM_038199776.1">
    <property type="protein sequence ID" value="XP_038055704.1"/>
    <property type="gene ID" value="LOC119727739"/>
</dbReference>
<dbReference type="GO" id="GO:0000175">
    <property type="term" value="F:3'-5'-RNA exonuclease activity"/>
    <property type="evidence" value="ECO:0007669"/>
    <property type="project" value="TreeGrafter"/>
</dbReference>
<evidence type="ECO:0000256" key="10">
    <source>
        <dbReference type="ARBA" id="ARBA00022835"/>
    </source>
</evidence>
<feature type="compositionally biased region" description="Acidic residues" evidence="17">
    <location>
        <begin position="331"/>
        <end position="343"/>
    </location>
</feature>
<keyword evidence="6" id="KW-0698">rRNA processing</keyword>
<evidence type="ECO:0000256" key="15">
    <source>
        <dbReference type="ARBA" id="ARBA00077930"/>
    </source>
</evidence>
<evidence type="ECO:0000256" key="14">
    <source>
        <dbReference type="ARBA" id="ARBA00077221"/>
    </source>
</evidence>
<proteinExistence type="inferred from homology"/>
<feature type="region of interest" description="Disordered" evidence="17">
    <location>
        <begin position="326"/>
        <end position="357"/>
    </location>
</feature>
<dbReference type="InterPro" id="IPR001900">
    <property type="entry name" value="RNase_II/R"/>
</dbReference>
<evidence type="ECO:0000256" key="3">
    <source>
        <dbReference type="ARBA" id="ARBA00004604"/>
    </source>
</evidence>
<keyword evidence="7" id="KW-0540">Nuclease</keyword>
<dbReference type="InterPro" id="IPR029060">
    <property type="entry name" value="PIN-like_dom_sf"/>
</dbReference>
<dbReference type="SMART" id="SM00955">
    <property type="entry name" value="RNB"/>
    <property type="match status" value="1"/>
</dbReference>
<keyword evidence="12" id="KW-0694">RNA-binding</keyword>
<dbReference type="FunFam" id="2.40.50.140:FF:000125">
    <property type="entry name" value="exosome complex exonuclease RRP44 isoform X1"/>
    <property type="match status" value="1"/>
</dbReference>
<dbReference type="Gene3D" id="2.40.50.140">
    <property type="entry name" value="Nucleic acid-binding proteins"/>
    <property type="match status" value="1"/>
</dbReference>
<dbReference type="Pfam" id="PF17215">
    <property type="entry name" value="Rrp44_S1"/>
    <property type="match status" value="1"/>
</dbReference>
<evidence type="ECO:0000256" key="9">
    <source>
        <dbReference type="ARBA" id="ARBA00022801"/>
    </source>
</evidence>
<dbReference type="AlphaFoldDB" id="A0A913ZW10"/>
<dbReference type="InterPro" id="IPR012340">
    <property type="entry name" value="NA-bd_OB-fold"/>
</dbReference>
<evidence type="ECO:0000313" key="21">
    <source>
        <dbReference type="Proteomes" id="UP000887568"/>
    </source>
</evidence>
<dbReference type="GO" id="GO:0000177">
    <property type="term" value="C:cytoplasmic exosome (RNase complex)"/>
    <property type="evidence" value="ECO:0007669"/>
    <property type="project" value="TreeGrafter"/>
</dbReference>
<dbReference type="FunFam" id="2.40.50.700:FF:000001">
    <property type="entry name" value="Exosome complex exonuclease exoribonuclease (Rrp44)"/>
    <property type="match status" value="1"/>
</dbReference>
<dbReference type="Gene3D" id="2.40.50.690">
    <property type="match status" value="1"/>
</dbReference>
<comment type="subcellular location">
    <subcellularLocation>
        <location evidence="2">Cytoplasm</location>
    </subcellularLocation>
    <subcellularLocation>
        <location evidence="3">Nucleus</location>
        <location evidence="3">Nucleolus</location>
    </subcellularLocation>
</comment>
<dbReference type="Gene3D" id="2.40.50.700">
    <property type="match status" value="1"/>
</dbReference>
<dbReference type="OMA" id="GQVMRNN"/>
<protein>
    <recommendedName>
        <fullName evidence="14">Protein DIS3 homolog</fullName>
    </recommendedName>
    <alternativeName>
        <fullName evidence="15">Ribosomal RNA-processing protein 44</fullName>
    </alternativeName>
</protein>
<dbReference type="CTD" id="22894"/>
<dbReference type="PANTHER" id="PTHR23355">
    <property type="entry name" value="RIBONUCLEASE"/>
    <property type="match status" value="1"/>
</dbReference>
<dbReference type="GeneID" id="119727739"/>
<accession>A0A913ZW10</accession>
<dbReference type="InterPro" id="IPR033771">
    <property type="entry name" value="Rrp44_CSD1"/>
</dbReference>
<dbReference type="InterPro" id="IPR050180">
    <property type="entry name" value="RNR_Ribonuclease"/>
</dbReference>
<evidence type="ECO:0000259" key="18">
    <source>
        <dbReference type="SMART" id="SM00670"/>
    </source>
</evidence>
<dbReference type="Pfam" id="PF17849">
    <property type="entry name" value="OB_Dis3"/>
    <property type="match status" value="1"/>
</dbReference>
<dbReference type="GO" id="GO:0006364">
    <property type="term" value="P:rRNA processing"/>
    <property type="evidence" value="ECO:0007669"/>
    <property type="project" value="UniProtKB-KW"/>
</dbReference>
<dbReference type="GO" id="GO:0005730">
    <property type="term" value="C:nucleolus"/>
    <property type="evidence" value="ECO:0007669"/>
    <property type="project" value="UniProtKB-SubCell"/>
</dbReference>
<evidence type="ECO:0000256" key="12">
    <source>
        <dbReference type="ARBA" id="ARBA00022884"/>
    </source>
</evidence>
<evidence type="ECO:0000256" key="8">
    <source>
        <dbReference type="ARBA" id="ARBA00022759"/>
    </source>
</evidence>
<evidence type="ECO:0000256" key="4">
    <source>
        <dbReference type="ARBA" id="ARBA00005785"/>
    </source>
</evidence>
<dbReference type="GO" id="GO:0071034">
    <property type="term" value="P:CUT catabolic process"/>
    <property type="evidence" value="ECO:0007669"/>
    <property type="project" value="UniProtKB-ARBA"/>
</dbReference>
<dbReference type="Proteomes" id="UP000887568">
    <property type="component" value="Unplaced"/>
</dbReference>
<dbReference type="GO" id="GO:0003723">
    <property type="term" value="F:RNA binding"/>
    <property type="evidence" value="ECO:0007669"/>
    <property type="project" value="UniProtKB-KW"/>
</dbReference>
<dbReference type="Pfam" id="PF00773">
    <property type="entry name" value="RNB"/>
    <property type="match status" value="1"/>
</dbReference>
<dbReference type="CDD" id="cd09862">
    <property type="entry name" value="PIN_Rrp44-like"/>
    <property type="match status" value="1"/>
</dbReference>
<dbReference type="InterPro" id="IPR041505">
    <property type="entry name" value="Dis3_CSD2"/>
</dbReference>
<dbReference type="Pfam" id="PF17216">
    <property type="entry name" value="Rrp44_CSD1"/>
    <property type="match status" value="1"/>
</dbReference>
<dbReference type="SUPFAM" id="SSF88723">
    <property type="entry name" value="PIN domain-like"/>
    <property type="match status" value="1"/>
</dbReference>
<keyword evidence="13" id="KW-0539">Nucleus</keyword>
<dbReference type="FunFam" id="2.40.50.690:FF:000010">
    <property type="entry name" value="Rrp44p homologue, putative"/>
    <property type="match status" value="1"/>
</dbReference>
<dbReference type="GO" id="GO:0071031">
    <property type="term" value="P:nuclear mRNA surveillance of mRNA 3'-end processing"/>
    <property type="evidence" value="ECO:0007669"/>
    <property type="project" value="TreeGrafter"/>
</dbReference>
<organism evidence="20 21">
    <name type="scientific">Patiria miniata</name>
    <name type="common">Bat star</name>
    <name type="synonym">Asterina miniata</name>
    <dbReference type="NCBI Taxonomy" id="46514"/>
    <lineage>
        <taxon>Eukaryota</taxon>
        <taxon>Metazoa</taxon>
        <taxon>Echinodermata</taxon>
        <taxon>Eleutherozoa</taxon>
        <taxon>Asterozoa</taxon>
        <taxon>Asteroidea</taxon>
        <taxon>Valvatacea</taxon>
        <taxon>Valvatida</taxon>
        <taxon>Asterinidae</taxon>
        <taxon>Patiria</taxon>
    </lineage>
</organism>
<dbReference type="PROSITE" id="PS01175">
    <property type="entry name" value="RIBONUCLEASE_II"/>
    <property type="match status" value="1"/>
</dbReference>
<dbReference type="GO" id="GO:0004519">
    <property type="term" value="F:endonuclease activity"/>
    <property type="evidence" value="ECO:0007669"/>
    <property type="project" value="UniProtKB-KW"/>
</dbReference>
<name>A0A913ZW10_PATMI</name>
<keyword evidence="11" id="KW-0269">Exonuclease</keyword>
<dbReference type="InterPro" id="IPR002716">
    <property type="entry name" value="PIN_dom"/>
</dbReference>
<feature type="region of interest" description="Disordered" evidence="17">
    <location>
        <begin position="949"/>
        <end position="978"/>
    </location>
</feature>
<dbReference type="GO" id="GO:0016075">
    <property type="term" value="P:rRNA catabolic process"/>
    <property type="evidence" value="ECO:0007669"/>
    <property type="project" value="TreeGrafter"/>
</dbReference>
<dbReference type="SMART" id="SM00670">
    <property type="entry name" value="PINc"/>
    <property type="match status" value="1"/>
</dbReference>
<evidence type="ECO:0000256" key="17">
    <source>
        <dbReference type="SAM" id="MobiDB-lite"/>
    </source>
</evidence>
<dbReference type="InterPro" id="IPR022966">
    <property type="entry name" value="RNase_II/R_CS"/>
</dbReference>
<comment type="similarity">
    <text evidence="4 16">Belongs to the RNR ribonuclease family.</text>
</comment>
<dbReference type="FunFam" id="3.40.50.1010:FF:000010">
    <property type="entry name" value="Exosome complex exonuclease DIS3"/>
    <property type="match status" value="1"/>
</dbReference>
<keyword evidence="8" id="KW-0255">Endonuclease</keyword>
<feature type="compositionally biased region" description="Polar residues" evidence="17">
    <location>
        <begin position="344"/>
        <end position="355"/>
    </location>
</feature>
<sequence length="978" mass="110885">MLTSKSFVKKTKRGSVIKVVREHYLRDDIWCGSEVCDICLQEAPVLERHPQIDSDLCDFPHYVLPDTNVLLHQIDILEDNIIKNVILLQTVQQEAKHRSLPVHKRMRDIIANTDKKFYVFTNEHHKETYSERKPGESPNDYSDRLIRQAAKWYKDHLERARKQGSKVTDGDDESGVSVVLLTNDMANRDKAREDGMLAYTVHEYVKSLIAKPELIDRLAQITSAENERKKRDSDISSDGGRKVLFPEHMSATQLQSAVKNGTVKQGTFHASSENFREGHVSIHGEEQMIFIKGLANQNRAVNGDIVAIVILPKHQWTCPSSVVAVDKADKEEEGEKDFEEGENSDSSRPANSQPTGKVVGIVKRNWRPYCGVLQPSNNMEGTRHLFMAAEKKIPKIRIETRQAASLQGQRIIVSIDSWPRNSRYPMGHFVRLLGEIGDRDTENEVLLLEHDVPHLPFSESVLSFLPKMPWGITEEDVKVREDLRHLDICSVDPPGCTDIDDALHCRELDNGNLEVGVHIADVTHFIRPGNALDDEAFNRGTTVYLVDKRIDMVPELLSSNLCSLRGNEERFAFTCIWEVTHKAEIVSTRFTKSIICSRAAFTYEEAQLRIDDKSMNDNVTLGLRGLNRLAKILKQKRLDNGALVLASPEIRFSMDSETHDPIEVQQKEMRETNSMVEEFMLLANISVAKKIHEEFPQCATLRRHPTPSPSSYEPVIKAALAKGVELEVDSGHALAQSLDKAVIPDEPFFNNLLRMMTTRCMTQALYFSSGTLPFEDFFHYGLAAPIYTHFTSPIRRYSDILVHRALAVAIHADQSYPSLLDKQNVQTMCNHMNIRHRMAQYAGRASVALHTQIFLKDKILDEEGFIIFVRKNAVQVFIPKYGFEGTLFLRGPDKDKDGLFKYNEEECTQSAGNVTLRGFDKVRVQISAETSNIQHQKLRMKLVEPKVSGFSVDPQPAEPTREVESQPPPTKKQRRGGP</sequence>
<dbReference type="Pfam" id="PF13638">
    <property type="entry name" value="PIN_4"/>
    <property type="match status" value="1"/>
</dbReference>
<keyword evidence="9" id="KW-0378">Hydrolase</keyword>
<evidence type="ECO:0000256" key="6">
    <source>
        <dbReference type="ARBA" id="ARBA00022552"/>
    </source>
</evidence>
<evidence type="ECO:0000313" key="20">
    <source>
        <dbReference type="EnsemblMetazoa" id="XP_038055704.1"/>
    </source>
</evidence>
<evidence type="ECO:0000256" key="2">
    <source>
        <dbReference type="ARBA" id="ARBA00004496"/>
    </source>
</evidence>
<keyword evidence="5" id="KW-0963">Cytoplasm</keyword>